<dbReference type="OrthoDB" id="7643467at2"/>
<keyword evidence="7" id="KW-0808">Transferase</keyword>
<gene>
    <name evidence="7" type="ORF">OLMES_1085</name>
</gene>
<dbReference type="SMART" id="SM00419">
    <property type="entry name" value="HTH_CRP"/>
    <property type="match status" value="1"/>
</dbReference>
<dbReference type="KEGG" id="ome:OLMES_1085"/>
<evidence type="ECO:0000313" key="8">
    <source>
        <dbReference type="Proteomes" id="UP000196027"/>
    </source>
</evidence>
<dbReference type="Proteomes" id="UP000196027">
    <property type="component" value="Chromosome"/>
</dbReference>
<dbReference type="PROSITE" id="PS50042">
    <property type="entry name" value="CNMP_BINDING_3"/>
    <property type="match status" value="1"/>
</dbReference>
<proteinExistence type="predicted"/>
<dbReference type="InterPro" id="IPR050397">
    <property type="entry name" value="Env_Response_Regulators"/>
</dbReference>
<dbReference type="InterPro" id="IPR036388">
    <property type="entry name" value="WH-like_DNA-bd_sf"/>
</dbReference>
<feature type="compositionally biased region" description="Polar residues" evidence="4">
    <location>
        <begin position="1"/>
        <end position="34"/>
    </location>
</feature>
<keyword evidence="1" id="KW-0805">Transcription regulation</keyword>
<dbReference type="Gene3D" id="1.10.10.10">
    <property type="entry name" value="Winged helix-like DNA-binding domain superfamily/Winged helix DNA-binding domain"/>
    <property type="match status" value="1"/>
</dbReference>
<protein>
    <submittedName>
        <fullName evidence="7">cAMP-binding protein-catabolite gene activator and regulatory subunit of cAMP-dependent protein kinase</fullName>
    </submittedName>
</protein>
<feature type="region of interest" description="Disordered" evidence="4">
    <location>
        <begin position="1"/>
        <end position="38"/>
    </location>
</feature>
<dbReference type="InterPro" id="IPR036390">
    <property type="entry name" value="WH_DNA-bd_sf"/>
</dbReference>
<dbReference type="PANTHER" id="PTHR24567:SF75">
    <property type="entry name" value="FUMARATE AND NITRATE REDUCTION REGULATORY PROTEIN"/>
    <property type="match status" value="1"/>
</dbReference>
<dbReference type="PRINTS" id="PR00034">
    <property type="entry name" value="HTHCRP"/>
</dbReference>
<dbReference type="Gene3D" id="2.60.120.10">
    <property type="entry name" value="Jelly Rolls"/>
    <property type="match status" value="1"/>
</dbReference>
<dbReference type="InterPro" id="IPR018490">
    <property type="entry name" value="cNMP-bd_dom_sf"/>
</dbReference>
<dbReference type="RefSeq" id="WP_087460302.1">
    <property type="nucleotide sequence ID" value="NZ_CP021425.1"/>
</dbReference>
<feature type="domain" description="Cyclic nucleotide-binding" evidence="5">
    <location>
        <begin position="58"/>
        <end position="128"/>
    </location>
</feature>
<keyword evidence="8" id="KW-1185">Reference proteome</keyword>
<dbReference type="FunFam" id="1.10.10.10:FF:000028">
    <property type="entry name" value="Fumarate/nitrate reduction transcriptional regulator Fnr"/>
    <property type="match status" value="1"/>
</dbReference>
<dbReference type="CDD" id="cd00092">
    <property type="entry name" value="HTH_CRP"/>
    <property type="match status" value="1"/>
</dbReference>
<dbReference type="Pfam" id="PF00027">
    <property type="entry name" value="cNMP_binding"/>
    <property type="match status" value="1"/>
</dbReference>
<reference evidence="7 8" key="1">
    <citation type="submission" date="2017-05" db="EMBL/GenBank/DDBJ databases">
        <title>Genomic insights into alkan degradation activity of Oleiphilus messinensis.</title>
        <authorList>
            <person name="Kozyavkin S.A."/>
            <person name="Slesarev A.I."/>
            <person name="Golyshin P.N."/>
            <person name="Korzhenkov A."/>
            <person name="Golyshina O.N."/>
            <person name="Toshchakov S.V."/>
        </authorList>
    </citation>
    <scope>NUCLEOTIDE SEQUENCE [LARGE SCALE GENOMIC DNA]</scope>
    <source>
        <strain evidence="7 8">ME102</strain>
    </source>
</reference>
<keyword evidence="3" id="KW-0804">Transcription</keyword>
<dbReference type="InterPro" id="IPR000595">
    <property type="entry name" value="cNMP-bd_dom"/>
</dbReference>
<sequence>MSDNNYSTNNQHQGNDKLFSTENSTQNSEPVSQNSDKRCSKGLLPSSCNTCSLSNLCLPIAVTQNDISQLEDIIKQGKIIDRGEHIFSEHTPFRSCFAVRSGSIKTYVVSEEGEEQVTGFYLPGEIIGMDSMNTDAYSCSAKALEKSSVCEIPFDRFETLATQIPTLQHHFFQLMSKEIKESRQLSMLLSKNTAEERIASLLLSLSERFKRRKLSPTQFRLPMPRNDIGNYLGLAVETVSRVFTRFQKSGLITVQGREVTINDLDKLKDMLKHQTKCLS</sequence>
<dbReference type="GO" id="GO:0005829">
    <property type="term" value="C:cytosol"/>
    <property type="evidence" value="ECO:0007669"/>
    <property type="project" value="TreeGrafter"/>
</dbReference>
<dbReference type="Pfam" id="PF13545">
    <property type="entry name" value="HTH_Crp_2"/>
    <property type="match status" value="1"/>
</dbReference>
<dbReference type="NCBIfam" id="NF008365">
    <property type="entry name" value="PRK11161.1"/>
    <property type="match status" value="1"/>
</dbReference>
<accession>A0A1Y0I4J9</accession>
<dbReference type="AlphaFoldDB" id="A0A1Y0I4J9"/>
<dbReference type="InterPro" id="IPR012318">
    <property type="entry name" value="HTH_CRP"/>
</dbReference>
<dbReference type="SUPFAM" id="SSF51206">
    <property type="entry name" value="cAMP-binding domain-like"/>
    <property type="match status" value="1"/>
</dbReference>
<dbReference type="CDD" id="cd00038">
    <property type="entry name" value="CAP_ED"/>
    <property type="match status" value="1"/>
</dbReference>
<feature type="domain" description="HTH crp-type" evidence="6">
    <location>
        <begin position="192"/>
        <end position="265"/>
    </location>
</feature>
<evidence type="ECO:0000256" key="1">
    <source>
        <dbReference type="ARBA" id="ARBA00023015"/>
    </source>
</evidence>
<evidence type="ECO:0000256" key="2">
    <source>
        <dbReference type="ARBA" id="ARBA00023125"/>
    </source>
</evidence>
<dbReference type="PANTHER" id="PTHR24567">
    <property type="entry name" value="CRP FAMILY TRANSCRIPTIONAL REGULATORY PROTEIN"/>
    <property type="match status" value="1"/>
</dbReference>
<dbReference type="PROSITE" id="PS51063">
    <property type="entry name" value="HTH_CRP_2"/>
    <property type="match status" value="1"/>
</dbReference>
<evidence type="ECO:0000256" key="4">
    <source>
        <dbReference type="SAM" id="MobiDB-lite"/>
    </source>
</evidence>
<evidence type="ECO:0000256" key="3">
    <source>
        <dbReference type="ARBA" id="ARBA00023163"/>
    </source>
</evidence>
<dbReference type="SMART" id="SM00100">
    <property type="entry name" value="cNMP"/>
    <property type="match status" value="1"/>
</dbReference>
<name>A0A1Y0I4J9_9GAMM</name>
<evidence type="ECO:0000259" key="6">
    <source>
        <dbReference type="PROSITE" id="PS51063"/>
    </source>
</evidence>
<evidence type="ECO:0000313" key="7">
    <source>
        <dbReference type="EMBL" id="ARU55170.1"/>
    </source>
</evidence>
<dbReference type="GO" id="GO:0003700">
    <property type="term" value="F:DNA-binding transcription factor activity"/>
    <property type="evidence" value="ECO:0007669"/>
    <property type="project" value="TreeGrafter"/>
</dbReference>
<dbReference type="SUPFAM" id="SSF46785">
    <property type="entry name" value="Winged helix' DNA-binding domain"/>
    <property type="match status" value="1"/>
</dbReference>
<dbReference type="GO" id="GO:0003677">
    <property type="term" value="F:DNA binding"/>
    <property type="evidence" value="ECO:0007669"/>
    <property type="project" value="UniProtKB-KW"/>
</dbReference>
<organism evidence="7 8">
    <name type="scientific">Oleiphilus messinensis</name>
    <dbReference type="NCBI Taxonomy" id="141451"/>
    <lineage>
        <taxon>Bacteria</taxon>
        <taxon>Pseudomonadati</taxon>
        <taxon>Pseudomonadota</taxon>
        <taxon>Gammaproteobacteria</taxon>
        <taxon>Oceanospirillales</taxon>
        <taxon>Oleiphilaceae</taxon>
        <taxon>Oleiphilus</taxon>
    </lineage>
</organism>
<keyword evidence="2" id="KW-0238">DNA-binding</keyword>
<keyword evidence="7" id="KW-0418">Kinase</keyword>
<evidence type="ECO:0000259" key="5">
    <source>
        <dbReference type="PROSITE" id="PS50042"/>
    </source>
</evidence>
<dbReference type="InterPro" id="IPR014710">
    <property type="entry name" value="RmlC-like_jellyroll"/>
</dbReference>
<dbReference type="EMBL" id="CP021425">
    <property type="protein sequence ID" value="ARU55170.1"/>
    <property type="molecule type" value="Genomic_DNA"/>
</dbReference>
<dbReference type="GO" id="GO:0016301">
    <property type="term" value="F:kinase activity"/>
    <property type="evidence" value="ECO:0007669"/>
    <property type="project" value="UniProtKB-KW"/>
</dbReference>